<dbReference type="HOGENOM" id="CLU_2638997_0_0_1"/>
<organism evidence="2 3">
    <name type="scientific">Pisolithus microcarpus 441</name>
    <dbReference type="NCBI Taxonomy" id="765257"/>
    <lineage>
        <taxon>Eukaryota</taxon>
        <taxon>Fungi</taxon>
        <taxon>Dikarya</taxon>
        <taxon>Basidiomycota</taxon>
        <taxon>Agaricomycotina</taxon>
        <taxon>Agaricomycetes</taxon>
        <taxon>Agaricomycetidae</taxon>
        <taxon>Boletales</taxon>
        <taxon>Sclerodermatineae</taxon>
        <taxon>Pisolithaceae</taxon>
        <taxon>Pisolithus</taxon>
    </lineage>
</organism>
<accession>A0A0C9XW91</accession>
<protein>
    <submittedName>
        <fullName evidence="2">Uncharacterized protein</fullName>
    </submittedName>
</protein>
<dbReference type="AlphaFoldDB" id="A0A0C9XW91"/>
<feature type="region of interest" description="Disordered" evidence="1">
    <location>
        <begin position="1"/>
        <end position="41"/>
    </location>
</feature>
<evidence type="ECO:0000313" key="3">
    <source>
        <dbReference type="Proteomes" id="UP000054018"/>
    </source>
</evidence>
<feature type="region of interest" description="Disordered" evidence="1">
    <location>
        <begin position="56"/>
        <end position="77"/>
    </location>
</feature>
<proteinExistence type="predicted"/>
<reference evidence="2 3" key="1">
    <citation type="submission" date="2014-04" db="EMBL/GenBank/DDBJ databases">
        <authorList>
            <consortium name="DOE Joint Genome Institute"/>
            <person name="Kuo A."/>
            <person name="Kohler A."/>
            <person name="Costa M.D."/>
            <person name="Nagy L.G."/>
            <person name="Floudas D."/>
            <person name="Copeland A."/>
            <person name="Barry K.W."/>
            <person name="Cichocki N."/>
            <person name="Veneault-Fourrey C."/>
            <person name="LaButti K."/>
            <person name="Lindquist E.A."/>
            <person name="Lipzen A."/>
            <person name="Lundell T."/>
            <person name="Morin E."/>
            <person name="Murat C."/>
            <person name="Sun H."/>
            <person name="Tunlid A."/>
            <person name="Henrissat B."/>
            <person name="Grigoriev I.V."/>
            <person name="Hibbett D.S."/>
            <person name="Martin F."/>
            <person name="Nordberg H.P."/>
            <person name="Cantor M.N."/>
            <person name="Hua S.X."/>
        </authorList>
    </citation>
    <scope>NUCLEOTIDE SEQUENCE [LARGE SCALE GENOMIC DNA]</scope>
    <source>
        <strain evidence="2 3">441</strain>
    </source>
</reference>
<dbReference type="EMBL" id="KN833849">
    <property type="protein sequence ID" value="KIK16720.1"/>
    <property type="molecule type" value="Genomic_DNA"/>
</dbReference>
<evidence type="ECO:0000313" key="2">
    <source>
        <dbReference type="EMBL" id="KIK16720.1"/>
    </source>
</evidence>
<reference evidence="3" key="2">
    <citation type="submission" date="2015-01" db="EMBL/GenBank/DDBJ databases">
        <title>Evolutionary Origins and Diversification of the Mycorrhizal Mutualists.</title>
        <authorList>
            <consortium name="DOE Joint Genome Institute"/>
            <consortium name="Mycorrhizal Genomics Consortium"/>
            <person name="Kohler A."/>
            <person name="Kuo A."/>
            <person name="Nagy L.G."/>
            <person name="Floudas D."/>
            <person name="Copeland A."/>
            <person name="Barry K.W."/>
            <person name="Cichocki N."/>
            <person name="Veneault-Fourrey C."/>
            <person name="LaButti K."/>
            <person name="Lindquist E.A."/>
            <person name="Lipzen A."/>
            <person name="Lundell T."/>
            <person name="Morin E."/>
            <person name="Murat C."/>
            <person name="Riley R."/>
            <person name="Ohm R."/>
            <person name="Sun H."/>
            <person name="Tunlid A."/>
            <person name="Henrissat B."/>
            <person name="Grigoriev I.V."/>
            <person name="Hibbett D.S."/>
            <person name="Martin F."/>
        </authorList>
    </citation>
    <scope>NUCLEOTIDE SEQUENCE [LARGE SCALE GENOMIC DNA]</scope>
    <source>
        <strain evidence="3">441</strain>
    </source>
</reference>
<sequence>MTRVEYNFSSQQIEDASRRNNKRRSVDAKGVHPGGNKPEGEFSMTAMMLVRGMTPVTRRNASHERPSVDSYPTSITQ</sequence>
<gene>
    <name evidence="2" type="ORF">PISMIDRAFT_686108</name>
</gene>
<dbReference type="Proteomes" id="UP000054018">
    <property type="component" value="Unassembled WGS sequence"/>
</dbReference>
<name>A0A0C9XW91_9AGAM</name>
<evidence type="ECO:0000256" key="1">
    <source>
        <dbReference type="SAM" id="MobiDB-lite"/>
    </source>
</evidence>
<keyword evidence="3" id="KW-1185">Reference proteome</keyword>